<dbReference type="Pfam" id="PF00248">
    <property type="entry name" value="Aldo_ket_red"/>
    <property type="match status" value="1"/>
</dbReference>
<comment type="caution">
    <text evidence="3">The sequence shown here is derived from an EMBL/GenBank/DDBJ whole genome shotgun (WGS) entry which is preliminary data.</text>
</comment>
<keyword evidence="4" id="KW-1185">Reference proteome</keyword>
<dbReference type="Gene3D" id="3.20.20.100">
    <property type="entry name" value="NADP-dependent oxidoreductase domain"/>
    <property type="match status" value="1"/>
</dbReference>
<protein>
    <submittedName>
        <fullName evidence="3">Aryl-alcohol dehydrogenase (NADP+)</fullName>
    </submittedName>
</protein>
<dbReference type="PROSITE" id="PS00062">
    <property type="entry name" value="ALDOKETO_REDUCTASE_2"/>
    <property type="match status" value="1"/>
</dbReference>
<evidence type="ECO:0000313" key="4">
    <source>
        <dbReference type="Proteomes" id="UP000247591"/>
    </source>
</evidence>
<proteinExistence type="predicted"/>
<feature type="domain" description="NADP-dependent oxidoreductase" evidence="2">
    <location>
        <begin position="20"/>
        <end position="314"/>
    </location>
</feature>
<dbReference type="InterPro" id="IPR036812">
    <property type="entry name" value="NAD(P)_OxRdtase_dom_sf"/>
</dbReference>
<keyword evidence="1" id="KW-0560">Oxidoreductase</keyword>
<reference evidence="3 4" key="1">
    <citation type="submission" date="2018-06" db="EMBL/GenBank/DDBJ databases">
        <title>Genomic Encyclopedia of Type Strains, Phase IV (KMG-IV): sequencing the most valuable type-strain genomes for metagenomic binning, comparative biology and taxonomic classification.</title>
        <authorList>
            <person name="Goeker M."/>
        </authorList>
    </citation>
    <scope>NUCLEOTIDE SEQUENCE [LARGE SCALE GENOMIC DNA]</scope>
    <source>
        <strain evidence="3 4">DSM 45521</strain>
    </source>
</reference>
<evidence type="ECO:0000259" key="2">
    <source>
        <dbReference type="Pfam" id="PF00248"/>
    </source>
</evidence>
<evidence type="ECO:0000313" key="3">
    <source>
        <dbReference type="EMBL" id="PYE11928.1"/>
    </source>
</evidence>
<dbReference type="InterPro" id="IPR050523">
    <property type="entry name" value="AKR_Detox_Biosynth"/>
</dbReference>
<dbReference type="GO" id="GO:0005829">
    <property type="term" value="C:cytosol"/>
    <property type="evidence" value="ECO:0007669"/>
    <property type="project" value="TreeGrafter"/>
</dbReference>
<name>A0A318RFM2_WILLI</name>
<dbReference type="EMBL" id="QJSP01000027">
    <property type="protein sequence ID" value="PYE11928.1"/>
    <property type="molecule type" value="Genomic_DNA"/>
</dbReference>
<dbReference type="FunFam" id="3.20.20.100:FF:000004">
    <property type="entry name" value="Oxidoreductase, aldo/keto reductase"/>
    <property type="match status" value="1"/>
</dbReference>
<dbReference type="GO" id="GO:0016491">
    <property type="term" value="F:oxidoreductase activity"/>
    <property type="evidence" value="ECO:0007669"/>
    <property type="project" value="UniProtKB-KW"/>
</dbReference>
<organism evidence="3 4">
    <name type="scientific">Williamsia limnetica</name>
    <dbReference type="NCBI Taxonomy" id="882452"/>
    <lineage>
        <taxon>Bacteria</taxon>
        <taxon>Bacillati</taxon>
        <taxon>Actinomycetota</taxon>
        <taxon>Actinomycetes</taxon>
        <taxon>Mycobacteriales</taxon>
        <taxon>Nocardiaceae</taxon>
        <taxon>Williamsia</taxon>
    </lineage>
</organism>
<dbReference type="InterPro" id="IPR018170">
    <property type="entry name" value="Aldo/ket_reductase_CS"/>
</dbReference>
<dbReference type="PRINTS" id="PR00069">
    <property type="entry name" value="ALDKETRDTASE"/>
</dbReference>
<dbReference type="PANTHER" id="PTHR43364">
    <property type="entry name" value="NADH-SPECIFIC METHYLGLYOXAL REDUCTASE-RELATED"/>
    <property type="match status" value="1"/>
</dbReference>
<dbReference type="InterPro" id="IPR023210">
    <property type="entry name" value="NADP_OxRdtase_dom"/>
</dbReference>
<dbReference type="InterPro" id="IPR020471">
    <property type="entry name" value="AKR"/>
</dbReference>
<sequence>MTRVEDMTRIGDSTLDVYPLNLGGNTFGWTSDAETSFTVLDDFVSAGGNFVDTSDSYMASIPGNTGGESETILGQWFSKSGRRDDVVLATKVSRHPEFLGLAPDNIARAAEASLRRLQTDRIDLYYAHYDDPDVPLVETLGAFDALVKAGKVRYLGISNYSPERIAEWIATAEANGFAKPVALQPHYSLVAREPFEAQLRPLAEEHSLGVMPYWALASGFLTGKYRTQEDVDAAARSKIVDRYFSTEGLAVVDVLADIAEAHEVAIATVAIAWTRQQPTIVAPIVSARVPDQLGALLASVDVRLSAEELERLDVVSADVAAAG</sequence>
<dbReference type="AlphaFoldDB" id="A0A318RFM2"/>
<dbReference type="CDD" id="cd19081">
    <property type="entry name" value="AKR_AKR9C1"/>
    <property type="match status" value="1"/>
</dbReference>
<dbReference type="PANTHER" id="PTHR43364:SF6">
    <property type="entry name" value="OXIDOREDUCTASE-RELATED"/>
    <property type="match status" value="1"/>
</dbReference>
<accession>A0A318RFM2</accession>
<dbReference type="Proteomes" id="UP000247591">
    <property type="component" value="Unassembled WGS sequence"/>
</dbReference>
<dbReference type="SUPFAM" id="SSF51430">
    <property type="entry name" value="NAD(P)-linked oxidoreductase"/>
    <property type="match status" value="1"/>
</dbReference>
<evidence type="ECO:0000256" key="1">
    <source>
        <dbReference type="ARBA" id="ARBA00023002"/>
    </source>
</evidence>
<gene>
    <name evidence="3" type="ORF">DFR67_1272</name>
</gene>